<organism evidence="1 2">
    <name type="scientific">Hydrogenispora ethanolica</name>
    <dbReference type="NCBI Taxonomy" id="1082276"/>
    <lineage>
        <taxon>Bacteria</taxon>
        <taxon>Bacillati</taxon>
        <taxon>Bacillota</taxon>
        <taxon>Hydrogenispora</taxon>
    </lineage>
</organism>
<dbReference type="AlphaFoldDB" id="A0A4R1R930"/>
<proteinExistence type="predicted"/>
<protein>
    <submittedName>
        <fullName evidence="1">Uncharacterized protein</fullName>
    </submittedName>
</protein>
<reference evidence="1 2" key="1">
    <citation type="submission" date="2019-03" db="EMBL/GenBank/DDBJ databases">
        <title>Genomic Encyclopedia of Type Strains, Phase IV (KMG-IV): sequencing the most valuable type-strain genomes for metagenomic binning, comparative biology and taxonomic classification.</title>
        <authorList>
            <person name="Goeker M."/>
        </authorList>
    </citation>
    <scope>NUCLEOTIDE SEQUENCE [LARGE SCALE GENOMIC DNA]</scope>
    <source>
        <strain evidence="1 2">LX-B</strain>
    </source>
</reference>
<keyword evidence="2" id="KW-1185">Reference proteome</keyword>
<accession>A0A4R1R930</accession>
<dbReference type="RefSeq" id="WP_132015863.1">
    <property type="nucleotide sequence ID" value="NZ_SLUN01000027.1"/>
</dbReference>
<dbReference type="Proteomes" id="UP000295008">
    <property type="component" value="Unassembled WGS sequence"/>
</dbReference>
<evidence type="ECO:0000313" key="1">
    <source>
        <dbReference type="EMBL" id="TCL62195.1"/>
    </source>
</evidence>
<name>A0A4R1R930_HYDET</name>
<evidence type="ECO:0000313" key="2">
    <source>
        <dbReference type="Proteomes" id="UP000295008"/>
    </source>
</evidence>
<dbReference type="EMBL" id="SLUN01000027">
    <property type="protein sequence ID" value="TCL62195.1"/>
    <property type="molecule type" value="Genomic_DNA"/>
</dbReference>
<comment type="caution">
    <text evidence="1">The sequence shown here is derived from an EMBL/GenBank/DDBJ whole genome shotgun (WGS) entry which is preliminary data.</text>
</comment>
<gene>
    <name evidence="1" type="ORF">EDC14_102746</name>
</gene>
<dbReference type="PROSITE" id="PS51257">
    <property type="entry name" value="PROKAR_LIPOPROTEIN"/>
    <property type="match status" value="1"/>
</dbReference>
<sequence length="312" mass="36160">MRKHWGWLLLFIVGFSLLMAGCTDELGVVDLSGEIPLAMSNAGWGYRIIAQTDPTRYNISPSSRLYEIRSDLALDQTLRIGKTDYLFVSRFQGGFSPFANFHYIESNDFPGFQTQLYNYNTHRRVKFFVMKQSDTGDDWNNRLDNGNDQERHYLSRSGEFKITFFDADTGCDYIVSSTYEVNSVADRETDKKGNFVLDDRGYYEYDSLTLKGKSQICIGARQCLYAEKMAGTKKIGFYIFDWNLDGQFTEDDRVYCNYHENFFQFNQTIRLTDSYDAKKDNKYVLKLVKPTATNGNFRLLVELVELGVREKS</sequence>